<evidence type="ECO:0000256" key="1">
    <source>
        <dbReference type="ARBA" id="ARBA00022723"/>
    </source>
</evidence>
<proteinExistence type="predicted"/>
<evidence type="ECO:0000313" key="6">
    <source>
        <dbReference type="EMBL" id="TCO42385.1"/>
    </source>
</evidence>
<gene>
    <name evidence="6" type="ORF">EV646_1136</name>
</gene>
<evidence type="ECO:0000256" key="2">
    <source>
        <dbReference type="ARBA" id="ARBA00022771"/>
    </source>
</evidence>
<comment type="caution">
    <text evidence="6">The sequence shown here is derived from an EMBL/GenBank/DDBJ whole genome shotgun (WGS) entry which is preliminary data.</text>
</comment>
<dbReference type="RefSeq" id="WP_132155217.1">
    <property type="nucleotide sequence ID" value="NZ_SLWR01000013.1"/>
</dbReference>
<feature type="domain" description="Zinc finger DksA/TraR C4-type" evidence="5">
    <location>
        <begin position="86"/>
        <end position="117"/>
    </location>
</feature>
<keyword evidence="3" id="KW-0862">Zinc</keyword>
<dbReference type="OrthoDB" id="1121111at2"/>
<dbReference type="SUPFAM" id="SSF57716">
    <property type="entry name" value="Glucocorticoid receptor-like (DNA-binding domain)"/>
    <property type="match status" value="1"/>
</dbReference>
<dbReference type="PROSITE" id="PS51128">
    <property type="entry name" value="ZF_DKSA_2"/>
    <property type="match status" value="1"/>
</dbReference>
<organism evidence="6 7">
    <name type="scientific">Kribbella antiqua</name>
    <dbReference type="NCBI Taxonomy" id="2512217"/>
    <lineage>
        <taxon>Bacteria</taxon>
        <taxon>Bacillati</taxon>
        <taxon>Actinomycetota</taxon>
        <taxon>Actinomycetes</taxon>
        <taxon>Propionibacteriales</taxon>
        <taxon>Kribbellaceae</taxon>
        <taxon>Kribbella</taxon>
    </lineage>
</organism>
<feature type="zinc finger region" description="dksA C4-type" evidence="4">
    <location>
        <begin position="91"/>
        <end position="115"/>
    </location>
</feature>
<dbReference type="EMBL" id="SLWR01000013">
    <property type="protein sequence ID" value="TCO42385.1"/>
    <property type="molecule type" value="Genomic_DNA"/>
</dbReference>
<dbReference type="PANTHER" id="PTHR33823">
    <property type="entry name" value="RNA POLYMERASE-BINDING TRANSCRIPTION FACTOR DKSA-RELATED"/>
    <property type="match status" value="1"/>
</dbReference>
<evidence type="ECO:0000256" key="3">
    <source>
        <dbReference type="ARBA" id="ARBA00022833"/>
    </source>
</evidence>
<evidence type="ECO:0000313" key="7">
    <source>
        <dbReference type="Proteomes" id="UP000295573"/>
    </source>
</evidence>
<dbReference type="PANTHER" id="PTHR33823:SF4">
    <property type="entry name" value="GENERAL STRESS PROTEIN 16O"/>
    <property type="match status" value="1"/>
</dbReference>
<dbReference type="Gene3D" id="1.20.120.910">
    <property type="entry name" value="DksA, coiled-coil domain"/>
    <property type="match status" value="1"/>
</dbReference>
<name>A0A4R2II34_9ACTN</name>
<dbReference type="InterPro" id="IPR000962">
    <property type="entry name" value="Znf_DskA_TraR"/>
</dbReference>
<accession>A0A4R2II34</accession>
<keyword evidence="2" id="KW-0863">Zinc-finger</keyword>
<evidence type="ECO:0000259" key="5">
    <source>
        <dbReference type="Pfam" id="PF01258"/>
    </source>
</evidence>
<dbReference type="GO" id="GO:0008270">
    <property type="term" value="F:zinc ion binding"/>
    <property type="evidence" value="ECO:0007669"/>
    <property type="project" value="UniProtKB-KW"/>
</dbReference>
<dbReference type="Pfam" id="PF01258">
    <property type="entry name" value="zf-dskA_traR"/>
    <property type="match status" value="1"/>
</dbReference>
<reference evidence="6 7" key="1">
    <citation type="journal article" date="2015" name="Stand. Genomic Sci.">
        <title>Genomic Encyclopedia of Bacterial and Archaeal Type Strains, Phase III: the genomes of soil and plant-associated and newly described type strains.</title>
        <authorList>
            <person name="Whitman W.B."/>
            <person name="Woyke T."/>
            <person name="Klenk H.P."/>
            <person name="Zhou Y."/>
            <person name="Lilburn T.G."/>
            <person name="Beck B.J."/>
            <person name="De Vos P."/>
            <person name="Vandamme P."/>
            <person name="Eisen J.A."/>
            <person name="Garrity G."/>
            <person name="Hugenholtz P."/>
            <person name="Kyrpides N.C."/>
        </authorList>
    </citation>
    <scope>NUCLEOTIDE SEQUENCE [LARGE SCALE GENOMIC DNA]</scope>
    <source>
        <strain evidence="6 7">VKM Ac-2541</strain>
    </source>
</reference>
<dbReference type="Proteomes" id="UP000295573">
    <property type="component" value="Unassembled WGS sequence"/>
</dbReference>
<dbReference type="AlphaFoldDB" id="A0A4R2II34"/>
<keyword evidence="1" id="KW-0479">Metal-binding</keyword>
<sequence>MTHQISAVDNHRLDPAELTVLRARLYEDRQFRRQQLREIAQGTNDIVEKTCTPDVAAHCEVRHQLTVAAQTALAETEAALARMEAGRYGGCSRCGRTISLQLLSAHPQARYCTRCQHFLGTQR</sequence>
<keyword evidence="7" id="KW-1185">Reference proteome</keyword>
<protein>
    <submittedName>
        <fullName evidence="6">TraR/DksA family transcriptional regulator</fullName>
    </submittedName>
</protein>
<evidence type="ECO:0000256" key="4">
    <source>
        <dbReference type="PROSITE-ProRule" id="PRU00510"/>
    </source>
</evidence>